<dbReference type="EMBL" id="JACOOQ010000005">
    <property type="protein sequence ID" value="MBC5639636.1"/>
    <property type="molecule type" value="Genomic_DNA"/>
</dbReference>
<evidence type="ECO:0000256" key="3">
    <source>
        <dbReference type="ARBA" id="ARBA00023163"/>
    </source>
</evidence>
<dbReference type="GO" id="GO:0003700">
    <property type="term" value="F:DNA-binding transcription factor activity"/>
    <property type="evidence" value="ECO:0007669"/>
    <property type="project" value="TreeGrafter"/>
</dbReference>
<accession>A0A8I0A8X5</accession>
<feature type="domain" description="HTH cro/C1-type" evidence="5">
    <location>
        <begin position="2"/>
        <end position="47"/>
    </location>
</feature>
<dbReference type="RefSeq" id="WP_022211065.1">
    <property type="nucleotide sequence ID" value="NZ_JACOOQ010000005.1"/>
</dbReference>
<dbReference type="GO" id="GO:0000976">
    <property type="term" value="F:transcription cis-regulatory region binding"/>
    <property type="evidence" value="ECO:0007669"/>
    <property type="project" value="TreeGrafter"/>
</dbReference>
<proteinExistence type="predicted"/>
<dbReference type="InterPro" id="IPR028082">
    <property type="entry name" value="Peripla_BP_I"/>
</dbReference>
<dbReference type="InterPro" id="IPR001387">
    <property type="entry name" value="Cro/C1-type_HTH"/>
</dbReference>
<keyword evidence="1" id="KW-0805">Transcription regulation</keyword>
<dbReference type="InterPro" id="IPR010982">
    <property type="entry name" value="Lambda_DNA-bd_dom_sf"/>
</dbReference>
<name>A0A8I0A8X5_9CLOT</name>
<sequence length="340" mass="37518">MKITIQDVAKKAEVSVATVSRVLNGNYPVKAETKEKVQKVIKELNFIPNIQARELTRQKSTAIGVVLPSINNMFFPEVVTSIETALKAKGYSLILCCSNNDREEEVRCINDLLARNVAGVIVLDPNTSNINSDFYKSIAKTVPIVFINGHASVENISSVSNDESIGAEIALKYLINNNHKNILFIRGENSASYDIKEKKYISMLTNSNHYHPSNVINIGKGNGSETVDNTIVSVTNFLTKNRKITAIFACNDLMAVGAINACKRLGLNVPEDISVIGFDNTELSKIVEPKLTTIDQNMSLLGENAAELLLEKITYNNEFSKKIILNNKLVIRETVNQQGD</sequence>
<gene>
    <name evidence="6" type="ORF">H8R92_04155</name>
</gene>
<organism evidence="6 7">
    <name type="scientific">Clostridium lentum</name>
    <dbReference type="NCBI Taxonomy" id="2763037"/>
    <lineage>
        <taxon>Bacteria</taxon>
        <taxon>Bacillati</taxon>
        <taxon>Bacillota</taxon>
        <taxon>Clostridia</taxon>
        <taxon>Eubacteriales</taxon>
        <taxon>Clostridiaceae</taxon>
        <taxon>Clostridium</taxon>
    </lineage>
</organism>
<dbReference type="Pfam" id="PF00356">
    <property type="entry name" value="LacI"/>
    <property type="match status" value="1"/>
</dbReference>
<dbReference type="SUPFAM" id="SSF53822">
    <property type="entry name" value="Periplasmic binding protein-like I"/>
    <property type="match status" value="1"/>
</dbReference>
<dbReference type="PROSITE" id="PS00356">
    <property type="entry name" value="HTH_LACI_1"/>
    <property type="match status" value="1"/>
</dbReference>
<dbReference type="InterPro" id="IPR000843">
    <property type="entry name" value="HTH_LacI"/>
</dbReference>
<keyword evidence="3" id="KW-0804">Transcription</keyword>
<evidence type="ECO:0000313" key="7">
    <source>
        <dbReference type="Proteomes" id="UP000662088"/>
    </source>
</evidence>
<feature type="domain" description="HTH lacI-type" evidence="4">
    <location>
        <begin position="3"/>
        <end position="57"/>
    </location>
</feature>
<dbReference type="PROSITE" id="PS50943">
    <property type="entry name" value="HTH_CROC1"/>
    <property type="match status" value="1"/>
</dbReference>
<evidence type="ECO:0000256" key="2">
    <source>
        <dbReference type="ARBA" id="ARBA00023125"/>
    </source>
</evidence>
<dbReference type="PROSITE" id="PS50932">
    <property type="entry name" value="HTH_LACI_2"/>
    <property type="match status" value="1"/>
</dbReference>
<evidence type="ECO:0000313" key="6">
    <source>
        <dbReference type="EMBL" id="MBC5639636.1"/>
    </source>
</evidence>
<dbReference type="CDD" id="cd06267">
    <property type="entry name" value="PBP1_LacI_sugar_binding-like"/>
    <property type="match status" value="1"/>
</dbReference>
<dbReference type="PRINTS" id="PR00036">
    <property type="entry name" value="HTHLACI"/>
</dbReference>
<dbReference type="Gene3D" id="1.10.260.40">
    <property type="entry name" value="lambda repressor-like DNA-binding domains"/>
    <property type="match status" value="1"/>
</dbReference>
<dbReference type="CDD" id="cd01392">
    <property type="entry name" value="HTH_LacI"/>
    <property type="match status" value="1"/>
</dbReference>
<keyword evidence="7" id="KW-1185">Reference proteome</keyword>
<dbReference type="InterPro" id="IPR046335">
    <property type="entry name" value="LacI/GalR-like_sensor"/>
</dbReference>
<dbReference type="Gene3D" id="3.40.50.2300">
    <property type="match status" value="2"/>
</dbReference>
<evidence type="ECO:0000259" key="4">
    <source>
        <dbReference type="PROSITE" id="PS50932"/>
    </source>
</evidence>
<protein>
    <submittedName>
        <fullName evidence="6">LacI family DNA-binding transcriptional regulator</fullName>
    </submittedName>
</protein>
<evidence type="ECO:0000259" key="5">
    <source>
        <dbReference type="PROSITE" id="PS50943"/>
    </source>
</evidence>
<dbReference type="SMART" id="SM00354">
    <property type="entry name" value="HTH_LACI"/>
    <property type="match status" value="1"/>
</dbReference>
<comment type="caution">
    <text evidence="6">The sequence shown here is derived from an EMBL/GenBank/DDBJ whole genome shotgun (WGS) entry which is preliminary data.</text>
</comment>
<dbReference type="Proteomes" id="UP000662088">
    <property type="component" value="Unassembled WGS sequence"/>
</dbReference>
<dbReference type="AlphaFoldDB" id="A0A8I0A8X5"/>
<dbReference type="SUPFAM" id="SSF47413">
    <property type="entry name" value="lambda repressor-like DNA-binding domains"/>
    <property type="match status" value="1"/>
</dbReference>
<dbReference type="PANTHER" id="PTHR30146">
    <property type="entry name" value="LACI-RELATED TRANSCRIPTIONAL REPRESSOR"/>
    <property type="match status" value="1"/>
</dbReference>
<keyword evidence="2 6" id="KW-0238">DNA-binding</keyword>
<dbReference type="Pfam" id="PF13377">
    <property type="entry name" value="Peripla_BP_3"/>
    <property type="match status" value="1"/>
</dbReference>
<reference evidence="6" key="1">
    <citation type="submission" date="2020-08" db="EMBL/GenBank/DDBJ databases">
        <title>Genome public.</title>
        <authorList>
            <person name="Liu C."/>
            <person name="Sun Q."/>
        </authorList>
    </citation>
    <scope>NUCLEOTIDE SEQUENCE</scope>
    <source>
        <strain evidence="6">NSJ-42</strain>
    </source>
</reference>
<dbReference type="PANTHER" id="PTHR30146:SF109">
    <property type="entry name" value="HTH-TYPE TRANSCRIPTIONAL REGULATOR GALS"/>
    <property type="match status" value="1"/>
</dbReference>
<evidence type="ECO:0000256" key="1">
    <source>
        <dbReference type="ARBA" id="ARBA00023015"/>
    </source>
</evidence>